<gene>
    <name evidence="5" type="ORF">niasHS_003435</name>
</gene>
<evidence type="ECO:0000256" key="2">
    <source>
        <dbReference type="ARBA" id="ARBA00007331"/>
    </source>
</evidence>
<accession>A0ABD2KGK2</accession>
<evidence type="ECO:0000256" key="4">
    <source>
        <dbReference type="SAM" id="MobiDB-lite"/>
    </source>
</evidence>
<keyword evidence="3" id="KW-0819">tRNA processing</keyword>
<dbReference type="SUPFAM" id="SSF89550">
    <property type="entry name" value="PHP domain-like"/>
    <property type="match status" value="1"/>
</dbReference>
<feature type="compositionally biased region" description="Basic and acidic residues" evidence="4">
    <location>
        <begin position="336"/>
        <end position="352"/>
    </location>
</feature>
<evidence type="ECO:0000313" key="6">
    <source>
        <dbReference type="Proteomes" id="UP001620645"/>
    </source>
</evidence>
<dbReference type="GO" id="GO:0008033">
    <property type="term" value="P:tRNA processing"/>
    <property type="evidence" value="ECO:0007669"/>
    <property type="project" value="UniProtKB-KW"/>
</dbReference>
<protein>
    <submittedName>
        <fullName evidence="5">Uncharacterized protein</fullName>
    </submittedName>
</protein>
<name>A0ABD2KGK2_HETSC</name>
<dbReference type="PANTHER" id="PTHR13031:SF0">
    <property type="entry name" value="RIBONUCLEASE P PROTEIN SUBUNIT P30"/>
    <property type="match status" value="1"/>
</dbReference>
<comment type="caution">
    <text evidence="5">The sequence shown here is derived from an EMBL/GenBank/DDBJ whole genome shotgun (WGS) entry which is preliminary data.</text>
</comment>
<dbReference type="GO" id="GO:0005634">
    <property type="term" value="C:nucleus"/>
    <property type="evidence" value="ECO:0007669"/>
    <property type="project" value="UniProtKB-SubCell"/>
</dbReference>
<dbReference type="Gene3D" id="3.20.20.140">
    <property type="entry name" value="Metal-dependent hydrolases"/>
    <property type="match status" value="1"/>
</dbReference>
<reference evidence="5 6" key="1">
    <citation type="submission" date="2024-10" db="EMBL/GenBank/DDBJ databases">
        <authorList>
            <person name="Kim D."/>
        </authorList>
    </citation>
    <scope>NUCLEOTIDE SEQUENCE [LARGE SCALE GENOMIC DNA]</scope>
    <source>
        <strain evidence="5">Taebaek</strain>
    </source>
</reference>
<organism evidence="5 6">
    <name type="scientific">Heterodera schachtii</name>
    <name type="common">Sugarbeet cyst nematode worm</name>
    <name type="synonym">Tylenchus schachtii</name>
    <dbReference type="NCBI Taxonomy" id="97005"/>
    <lineage>
        <taxon>Eukaryota</taxon>
        <taxon>Metazoa</taxon>
        <taxon>Ecdysozoa</taxon>
        <taxon>Nematoda</taxon>
        <taxon>Chromadorea</taxon>
        <taxon>Rhabditida</taxon>
        <taxon>Tylenchina</taxon>
        <taxon>Tylenchomorpha</taxon>
        <taxon>Tylenchoidea</taxon>
        <taxon>Heteroderidae</taxon>
        <taxon>Heteroderinae</taxon>
        <taxon>Heterodera</taxon>
    </lineage>
</organism>
<evidence type="ECO:0000313" key="5">
    <source>
        <dbReference type="EMBL" id="KAL3102026.1"/>
    </source>
</evidence>
<dbReference type="PANTHER" id="PTHR13031">
    <property type="entry name" value="RIBONUCLEASE P SUBUNIT P30"/>
    <property type="match status" value="1"/>
</dbReference>
<comment type="subcellular location">
    <subcellularLocation>
        <location evidence="1">Nucleus</location>
    </subcellularLocation>
</comment>
<dbReference type="EMBL" id="JBICCN010000026">
    <property type="protein sequence ID" value="KAL3102026.1"/>
    <property type="molecule type" value="Genomic_DNA"/>
</dbReference>
<dbReference type="Pfam" id="PF01876">
    <property type="entry name" value="RNase_P_p30"/>
    <property type="match status" value="1"/>
</dbReference>
<keyword evidence="6" id="KW-1185">Reference proteome</keyword>
<feature type="region of interest" description="Disordered" evidence="4">
    <location>
        <begin position="63"/>
        <end position="90"/>
    </location>
</feature>
<evidence type="ECO:0000256" key="3">
    <source>
        <dbReference type="ARBA" id="ARBA00022694"/>
    </source>
</evidence>
<dbReference type="InterPro" id="IPR002738">
    <property type="entry name" value="RNase_P_p30"/>
</dbReference>
<dbReference type="InterPro" id="IPR016195">
    <property type="entry name" value="Pol/histidinol_Pase-like"/>
</dbReference>
<evidence type="ECO:0000256" key="1">
    <source>
        <dbReference type="ARBA" id="ARBA00004123"/>
    </source>
</evidence>
<feature type="compositionally biased region" description="Basic residues" evidence="4">
    <location>
        <begin position="63"/>
        <end position="75"/>
    </location>
</feature>
<sequence>MLRKNQFAELNIRHRGNSERTLATVRRAVRMGYESVAINVDIGKFGKESDIIWSDEEDEVVSKKRKRKKQKKLHDRRSGDGNERTSESEIVPDPFLVDESKLDLSAFAVNGKRFRQFSRLTVSIDADSIHHLQHNKKVKLYDIIAVRVPDEQILMTLQRKGDFVDLVSLDATAMEKGRLSWLFKQKIVQSCIAAGLTFELCYGNALISSEHRRQFFTNARRLLEITRMGRAGVVLSSGAEDMLQLRGPFDVANLCSLFGLTPKCGRRFVSSNALSVLLRSQTRRHTVKGAIHVVNLAVSPQVASTSNLPNKNITEQLATIEEFATEMSAVQMEVKCPAEERENERGEKDERRPKRKKRKVEEEVDREHGAERQDPTTNFENHMELFA</sequence>
<comment type="similarity">
    <text evidence="2">Belongs to the eukaryotic/archaeal RNase P protein component 3 family.</text>
</comment>
<dbReference type="Proteomes" id="UP001620645">
    <property type="component" value="Unassembled WGS sequence"/>
</dbReference>
<feature type="region of interest" description="Disordered" evidence="4">
    <location>
        <begin position="335"/>
        <end position="387"/>
    </location>
</feature>
<proteinExistence type="inferred from homology"/>
<feature type="compositionally biased region" description="Basic and acidic residues" evidence="4">
    <location>
        <begin position="76"/>
        <end position="87"/>
    </location>
</feature>
<dbReference type="AlphaFoldDB" id="A0ABD2KGK2"/>
<feature type="compositionally biased region" description="Basic and acidic residues" evidence="4">
    <location>
        <begin position="359"/>
        <end position="374"/>
    </location>
</feature>